<sequence>ISLFIFSLYNLRKQSLYYIITNNLVMLLLMDEVFDLKERNQWLRRNIKNLLQQLIKATYGDTINRKIVDHVDYMTSPEQVSDYVKRFRDSYWPNGILAETPPRRDKSLRMRTRVAAKTTLLGIMPDIYVHSQHRL</sequence>
<protein>
    <recommendedName>
        <fullName evidence="1">Sorting nexin C-terminal domain-containing protein</fullName>
    </recommendedName>
</protein>
<reference evidence="2" key="2">
    <citation type="submission" date="2025-09" db="UniProtKB">
        <authorList>
            <consortium name="Ensembl"/>
        </authorList>
    </citation>
    <scope>IDENTIFICATION</scope>
</reference>
<dbReference type="AlphaFoldDB" id="A0A673GBC2"/>
<dbReference type="PANTHER" id="PTHR22775">
    <property type="entry name" value="SORTING NEXIN"/>
    <property type="match status" value="1"/>
</dbReference>
<organism evidence="2 3">
    <name type="scientific">Sinocyclocheilus rhinocerous</name>
    <dbReference type="NCBI Taxonomy" id="307959"/>
    <lineage>
        <taxon>Eukaryota</taxon>
        <taxon>Metazoa</taxon>
        <taxon>Chordata</taxon>
        <taxon>Craniata</taxon>
        <taxon>Vertebrata</taxon>
        <taxon>Euteleostomi</taxon>
        <taxon>Actinopterygii</taxon>
        <taxon>Neopterygii</taxon>
        <taxon>Teleostei</taxon>
        <taxon>Ostariophysi</taxon>
        <taxon>Cypriniformes</taxon>
        <taxon>Cyprinidae</taxon>
        <taxon>Cyprininae</taxon>
        <taxon>Sinocyclocheilus</taxon>
    </lineage>
</organism>
<evidence type="ECO:0000259" key="1">
    <source>
        <dbReference type="Pfam" id="PF08628"/>
    </source>
</evidence>
<reference evidence="2" key="1">
    <citation type="submission" date="2025-08" db="UniProtKB">
        <authorList>
            <consortium name="Ensembl"/>
        </authorList>
    </citation>
    <scope>IDENTIFICATION</scope>
</reference>
<dbReference type="Proteomes" id="UP000472270">
    <property type="component" value="Unassembled WGS sequence"/>
</dbReference>
<dbReference type="GO" id="GO:0005769">
    <property type="term" value="C:early endosome"/>
    <property type="evidence" value="ECO:0007669"/>
    <property type="project" value="TreeGrafter"/>
</dbReference>
<proteinExistence type="predicted"/>
<accession>A0A673GBC2</accession>
<dbReference type="Pfam" id="PF08628">
    <property type="entry name" value="Nexin_C"/>
    <property type="match status" value="1"/>
</dbReference>
<dbReference type="PANTHER" id="PTHR22775:SF3">
    <property type="entry name" value="SORTING NEXIN-13"/>
    <property type="match status" value="1"/>
</dbReference>
<name>A0A673GBC2_9TELE</name>
<dbReference type="InterPro" id="IPR013937">
    <property type="entry name" value="Sorting_nexin_C"/>
</dbReference>
<dbReference type="GO" id="GO:0035091">
    <property type="term" value="F:phosphatidylinositol binding"/>
    <property type="evidence" value="ECO:0007669"/>
    <property type="project" value="TreeGrafter"/>
</dbReference>
<feature type="domain" description="Sorting nexin C-terminal" evidence="1">
    <location>
        <begin position="42"/>
        <end position="128"/>
    </location>
</feature>
<keyword evidence="3" id="KW-1185">Reference proteome</keyword>
<evidence type="ECO:0000313" key="3">
    <source>
        <dbReference type="Proteomes" id="UP000472270"/>
    </source>
</evidence>
<evidence type="ECO:0000313" key="2">
    <source>
        <dbReference type="Ensembl" id="ENSSRHP00000011018.1"/>
    </source>
</evidence>
<dbReference type="Ensembl" id="ENSSRHT00000011439.1">
    <property type="protein sequence ID" value="ENSSRHP00000011018.1"/>
    <property type="gene ID" value="ENSSRHG00000006421.1"/>
</dbReference>